<dbReference type="Gene3D" id="1.20.120.450">
    <property type="entry name" value="dinb family like domain"/>
    <property type="match status" value="1"/>
</dbReference>
<dbReference type="InterPro" id="IPR034660">
    <property type="entry name" value="DinB/YfiT-like"/>
</dbReference>
<proteinExistence type="predicted"/>
<dbReference type="AlphaFoldDB" id="A0A1Y2PFD1"/>
<comment type="caution">
    <text evidence="2">The sequence shown here is derived from an EMBL/GenBank/DDBJ whole genome shotgun (WGS) entry which is preliminary data.</text>
</comment>
<dbReference type="RefSeq" id="WP_086028988.1">
    <property type="nucleotide sequence ID" value="NZ_LAPZ01000001.1"/>
</dbReference>
<dbReference type="SUPFAM" id="SSF109854">
    <property type="entry name" value="DinB/YfiT-like putative metalloenzymes"/>
    <property type="match status" value="1"/>
</dbReference>
<keyword evidence="3" id="KW-1185">Reference proteome</keyword>
<dbReference type="Pfam" id="PF12867">
    <property type="entry name" value="DinB_2"/>
    <property type="match status" value="1"/>
</dbReference>
<accession>A0A1Y2PFD1</accession>
<reference evidence="2 3" key="1">
    <citation type="submission" date="2015-03" db="EMBL/GenBank/DDBJ databases">
        <title>Genome sequence of Tenacibaculum sp. S2-2, isolated from intestinal microbiota of sea cucumber, Apostichopus japonicas.</title>
        <authorList>
            <person name="Shao Z."/>
            <person name="Wang L."/>
            <person name="Li X."/>
        </authorList>
    </citation>
    <scope>NUCLEOTIDE SEQUENCE [LARGE SCALE GENOMIC DNA]</scope>
    <source>
        <strain evidence="2 3">S2-2</strain>
    </source>
</reference>
<dbReference type="InParanoid" id="A0A1Y2PFD1"/>
<organism evidence="2 3">
    <name type="scientific">Tenacibaculum holothuriorum</name>
    <dbReference type="NCBI Taxonomy" id="1635173"/>
    <lineage>
        <taxon>Bacteria</taxon>
        <taxon>Pseudomonadati</taxon>
        <taxon>Bacteroidota</taxon>
        <taxon>Flavobacteriia</taxon>
        <taxon>Flavobacteriales</taxon>
        <taxon>Flavobacteriaceae</taxon>
        <taxon>Tenacibaculum</taxon>
    </lineage>
</organism>
<dbReference type="EMBL" id="LAPZ01000001">
    <property type="protein sequence ID" value="OSY89193.1"/>
    <property type="molecule type" value="Genomic_DNA"/>
</dbReference>
<name>A0A1Y2PFD1_9FLAO</name>
<dbReference type="InterPro" id="IPR024775">
    <property type="entry name" value="DinB-like"/>
</dbReference>
<gene>
    <name evidence="2" type="ORF">WH52_00625</name>
</gene>
<evidence type="ECO:0000313" key="3">
    <source>
        <dbReference type="Proteomes" id="UP000194221"/>
    </source>
</evidence>
<protein>
    <recommendedName>
        <fullName evidence="1">DinB-like domain-containing protein</fullName>
    </recommendedName>
</protein>
<feature type="domain" description="DinB-like" evidence="1">
    <location>
        <begin position="42"/>
        <end position="167"/>
    </location>
</feature>
<dbReference type="STRING" id="1635173.WH52_00625"/>
<dbReference type="Proteomes" id="UP000194221">
    <property type="component" value="Unassembled WGS sequence"/>
</dbReference>
<dbReference type="OrthoDB" id="9793216at2"/>
<evidence type="ECO:0000259" key="1">
    <source>
        <dbReference type="Pfam" id="PF12867"/>
    </source>
</evidence>
<evidence type="ECO:0000313" key="2">
    <source>
        <dbReference type="EMBL" id="OSY89193.1"/>
    </source>
</evidence>
<sequence length="172" mass="20099">MIKKNLQSNEYNEYYANYIDLVESSTELVSGFENDEKFVIDFFSSISKDKLLFSYAEGKWTIKEILQHLIDTERIFIYRFFRIARNDQSPLMGFEQNDYIEPSEANSKSLEELLTEFSITRKYSLNVIASIPQKHLSNMGIASNTNISARACAYILLGHSLWHINIIKERYL</sequence>